<keyword evidence="2" id="KW-1185">Reference proteome</keyword>
<proteinExistence type="predicted"/>
<protein>
    <submittedName>
        <fullName evidence="1">Uncharacterized protein</fullName>
    </submittedName>
</protein>
<reference evidence="1 2" key="1">
    <citation type="submission" date="2018-10" db="EMBL/GenBank/DDBJ databases">
        <title>Co-occurring genomic capacity for anaerobic methane metabolism and dissimilatory sulfite reduction discovered in the Korarchaeota.</title>
        <authorList>
            <person name="Mckay L.J."/>
            <person name="Dlakic M."/>
            <person name="Fields M.W."/>
            <person name="Delmont T.O."/>
            <person name="Eren A.M."/>
            <person name="Jay Z.J."/>
            <person name="Klingelsmith K.B."/>
            <person name="Rusch D.B."/>
            <person name="Inskeep W.P."/>
        </authorList>
    </citation>
    <scope>NUCLEOTIDE SEQUENCE [LARGE SCALE GENOMIC DNA]</scope>
    <source>
        <strain evidence="1 2">MDKW</strain>
    </source>
</reference>
<sequence length="78" mass="9076">MSYNKKETYEFKEGEIHIELKPSISACYNFEDGKSKTIVLAPVVVERVKNKVKISWACSLGLWCPHICRYSHVKERKT</sequence>
<gene>
    <name evidence="1" type="ORF">D6D85_01405</name>
</gene>
<name>A0A429GWN4_9CREN</name>
<evidence type="ECO:0000313" key="2">
    <source>
        <dbReference type="Proteomes" id="UP000277582"/>
    </source>
</evidence>
<evidence type="ECO:0000313" key="1">
    <source>
        <dbReference type="EMBL" id="RSN78294.1"/>
    </source>
</evidence>
<dbReference type="AlphaFoldDB" id="A0A429GWN4"/>
<organism evidence="1 2">
    <name type="scientific">Candidatus Methanodesulfokora washburnensis</name>
    <dbReference type="NCBI Taxonomy" id="2478471"/>
    <lineage>
        <taxon>Archaea</taxon>
        <taxon>Thermoproteota</taxon>
        <taxon>Candidatus Korarchaeia</taxon>
        <taxon>Candidatus Korarchaeia incertae sedis</taxon>
        <taxon>Candidatus Methanodesulfokora</taxon>
    </lineage>
</organism>
<dbReference type="Proteomes" id="UP000277582">
    <property type="component" value="Unassembled WGS sequence"/>
</dbReference>
<comment type="caution">
    <text evidence="1">The sequence shown here is derived from an EMBL/GenBank/DDBJ whole genome shotgun (WGS) entry which is preliminary data.</text>
</comment>
<accession>A0A429GWN4</accession>
<dbReference type="RefSeq" id="WP_125670283.1">
    <property type="nucleotide sequence ID" value="NZ_RCOS01000022.1"/>
</dbReference>
<dbReference type="EMBL" id="RCOS01000022">
    <property type="protein sequence ID" value="RSN78294.1"/>
    <property type="molecule type" value="Genomic_DNA"/>
</dbReference>